<proteinExistence type="predicted"/>
<feature type="domain" description="Ice-binding protein C-terminal" evidence="2">
    <location>
        <begin position="351"/>
        <end position="373"/>
    </location>
</feature>
<dbReference type="RefSeq" id="WP_379752589.1">
    <property type="nucleotide sequence ID" value="NZ_JBHSMR010000011.1"/>
</dbReference>
<dbReference type="Pfam" id="PF07589">
    <property type="entry name" value="PEP-CTERM"/>
    <property type="match status" value="1"/>
</dbReference>
<keyword evidence="4" id="KW-1185">Reference proteome</keyword>
<dbReference type="EMBL" id="JBHSMR010000011">
    <property type="protein sequence ID" value="MFC5477862.1"/>
    <property type="molecule type" value="Genomic_DNA"/>
</dbReference>
<dbReference type="NCBIfam" id="TIGR02595">
    <property type="entry name" value="PEP_CTERM"/>
    <property type="match status" value="1"/>
</dbReference>
<evidence type="ECO:0000259" key="2">
    <source>
        <dbReference type="Pfam" id="PF07589"/>
    </source>
</evidence>
<protein>
    <submittedName>
        <fullName evidence="3">PEP-CTERM sorting domain-containing protein</fullName>
    </submittedName>
</protein>
<evidence type="ECO:0000313" key="4">
    <source>
        <dbReference type="Proteomes" id="UP001596101"/>
    </source>
</evidence>
<keyword evidence="1" id="KW-0732">Signal</keyword>
<evidence type="ECO:0000256" key="1">
    <source>
        <dbReference type="SAM" id="SignalP"/>
    </source>
</evidence>
<accession>A0ABW0MLH4</accession>
<comment type="caution">
    <text evidence="3">The sequence shown here is derived from an EMBL/GenBank/DDBJ whole genome shotgun (WGS) entry which is preliminary data.</text>
</comment>
<sequence length="376" mass="37917">MSNNVLRPALIAAFGVMLSLPMFASAAVVNSTTTATADFTVPQAFASNTTTGTSSATANTTSKSTSTNIAKFDASTGVLTGVKVNVASQYKQSTTLAAPGVAGNSGKKDAAGTGTGSLQISLPGASAPATWTTTAQPLTCDGKRDVGCSASTAPGKTTVDGTLTAGALDQYVGAGTSFAVNTQATVAARTTNNTFASATTTSTLDWTGTLSATYEYLLHAAQSFEDGSSALTLNLDFGSVYLGDSAADQLFSIFNGKGARVGLQLTNVSETGSGNGMFSTNLDTYNNIAAGGSQGFKASFLASQLGSFSTTYQLTLADLAPSTYAANTLYSGYGLTLNLAGNVIARPVQNDVPEPATLMLLGLGAAAFGVSRKRKA</sequence>
<feature type="signal peptide" evidence="1">
    <location>
        <begin position="1"/>
        <end position="26"/>
    </location>
</feature>
<dbReference type="InterPro" id="IPR013424">
    <property type="entry name" value="Ice-binding_C"/>
</dbReference>
<reference evidence="4" key="1">
    <citation type="journal article" date="2019" name="Int. J. Syst. Evol. Microbiol.">
        <title>The Global Catalogue of Microorganisms (GCM) 10K type strain sequencing project: providing services to taxonomists for standard genome sequencing and annotation.</title>
        <authorList>
            <consortium name="The Broad Institute Genomics Platform"/>
            <consortium name="The Broad Institute Genome Sequencing Center for Infectious Disease"/>
            <person name="Wu L."/>
            <person name="Ma J."/>
        </authorList>
    </citation>
    <scope>NUCLEOTIDE SEQUENCE [LARGE SCALE GENOMIC DNA]</scope>
    <source>
        <strain evidence="4">CCUG 43111</strain>
    </source>
</reference>
<dbReference type="NCBIfam" id="NF033208">
    <property type="entry name" value="choice_anch_E"/>
    <property type="match status" value="1"/>
</dbReference>
<name>A0ABW0MLH4_9BURK</name>
<gene>
    <name evidence="3" type="ORF">ACFPQ5_06675</name>
</gene>
<feature type="chain" id="PRO_5046792486" evidence="1">
    <location>
        <begin position="27"/>
        <end position="376"/>
    </location>
</feature>
<dbReference type="Proteomes" id="UP001596101">
    <property type="component" value="Unassembled WGS sequence"/>
</dbReference>
<organism evidence="3 4">
    <name type="scientific">Massilia suwonensis</name>
    <dbReference type="NCBI Taxonomy" id="648895"/>
    <lineage>
        <taxon>Bacteria</taxon>
        <taxon>Pseudomonadati</taxon>
        <taxon>Pseudomonadota</taxon>
        <taxon>Betaproteobacteria</taxon>
        <taxon>Burkholderiales</taxon>
        <taxon>Oxalobacteraceae</taxon>
        <taxon>Telluria group</taxon>
        <taxon>Massilia</taxon>
    </lineage>
</organism>
<evidence type="ECO:0000313" key="3">
    <source>
        <dbReference type="EMBL" id="MFC5477862.1"/>
    </source>
</evidence>